<accession>A0A542Z8F1</accession>
<protein>
    <submittedName>
        <fullName evidence="2">Uncharacterized protein DUF559</fullName>
    </submittedName>
</protein>
<evidence type="ECO:0000313" key="2">
    <source>
        <dbReference type="EMBL" id="TQL56622.1"/>
    </source>
</evidence>
<gene>
    <name evidence="2" type="ORF">FB460_2515</name>
</gene>
<proteinExistence type="predicted"/>
<dbReference type="InterPro" id="IPR007569">
    <property type="entry name" value="DUF559"/>
</dbReference>
<dbReference type="SUPFAM" id="SSF52980">
    <property type="entry name" value="Restriction endonuclease-like"/>
    <property type="match status" value="1"/>
</dbReference>
<dbReference type="OrthoDB" id="3711444at2"/>
<dbReference type="Pfam" id="PF04480">
    <property type="entry name" value="DUF559"/>
    <property type="match status" value="1"/>
</dbReference>
<feature type="domain" description="DUF559" evidence="1">
    <location>
        <begin position="219"/>
        <end position="283"/>
    </location>
</feature>
<dbReference type="Proteomes" id="UP000316196">
    <property type="component" value="Unassembled WGS sequence"/>
</dbReference>
<dbReference type="Gene3D" id="3.40.960.10">
    <property type="entry name" value="VSR Endonuclease"/>
    <property type="match status" value="1"/>
</dbReference>
<comment type="caution">
    <text evidence="2">The sequence shown here is derived from an EMBL/GenBank/DDBJ whole genome shotgun (WGS) entry which is preliminary data.</text>
</comment>
<dbReference type="AlphaFoldDB" id="A0A542Z8F1"/>
<keyword evidence="3" id="KW-1185">Reference proteome</keyword>
<dbReference type="EMBL" id="VFOR01000004">
    <property type="protein sequence ID" value="TQL56622.1"/>
    <property type="molecule type" value="Genomic_DNA"/>
</dbReference>
<evidence type="ECO:0000259" key="1">
    <source>
        <dbReference type="Pfam" id="PF04480"/>
    </source>
</evidence>
<sequence length="289" mass="32899">MNLETLLAAENGIIVARDHRPLLRRLARWAQRGLLVRVLRGVYVAAGAERHTETLIRAVASAYPDAIFTGRAAAWLNGWSDVVPREVTAIHRGRSLRAPGIRLRHGTLNDEVWHEHRGLRFLTRTMTAIDLIPELGGALVDDLLRKDRTGTQLKLLNRALALTPGRVGNRARRLLLERSRANAWSEAERELHDLLDAAGITGWSANFPIREDGRTLHPDVAFRACRLIVEVDGYRFHSDREIFETDRERQNLLVLNGWRVIRLTWRMITERPAWVIGLIRRALDEAPTS</sequence>
<evidence type="ECO:0000313" key="3">
    <source>
        <dbReference type="Proteomes" id="UP000316196"/>
    </source>
</evidence>
<name>A0A542Z8F1_9ACTN</name>
<dbReference type="InterPro" id="IPR011335">
    <property type="entry name" value="Restrct_endonuc-II-like"/>
</dbReference>
<reference evidence="2 3" key="1">
    <citation type="submission" date="2019-06" db="EMBL/GenBank/DDBJ databases">
        <title>Sequencing the genomes of 1000 actinobacteria strains.</title>
        <authorList>
            <person name="Klenk H.-P."/>
        </authorList>
    </citation>
    <scope>NUCLEOTIDE SEQUENCE [LARGE SCALE GENOMIC DNA]</scope>
    <source>
        <strain evidence="2 3">DSM 8251</strain>
    </source>
</reference>
<organism evidence="2 3">
    <name type="scientific">Propioniferax innocua</name>
    <dbReference type="NCBI Taxonomy" id="1753"/>
    <lineage>
        <taxon>Bacteria</taxon>
        <taxon>Bacillati</taxon>
        <taxon>Actinomycetota</taxon>
        <taxon>Actinomycetes</taxon>
        <taxon>Propionibacteriales</taxon>
        <taxon>Propionibacteriaceae</taxon>
        <taxon>Propioniferax</taxon>
    </lineage>
</organism>
<dbReference type="RefSeq" id="WP_142094526.1">
    <property type="nucleotide sequence ID" value="NZ_BAAAMD010000002.1"/>
</dbReference>